<dbReference type="InterPro" id="IPR014957">
    <property type="entry name" value="IDEAL_dom"/>
</dbReference>
<dbReference type="OrthoDB" id="2916442at2"/>
<accession>A0A3S0UIX9</accession>
<reference evidence="2 3" key="1">
    <citation type="submission" date="2018-12" db="EMBL/GenBank/DDBJ databases">
        <title>Bacillus chawlae sp. nov., Bacillus glennii sp. nov., and Bacillus saganii sp. nov. Isolated from the Vehicle Assembly Building at Kennedy Space Center where the Viking Spacecraft were Assembled.</title>
        <authorList>
            <person name="Seuylemezian A."/>
            <person name="Vaishampayan P."/>
        </authorList>
    </citation>
    <scope>NUCLEOTIDE SEQUENCE [LARGE SCALE GENOMIC DNA]</scope>
    <source>
        <strain evidence="2 3">L5</strain>
    </source>
</reference>
<evidence type="ECO:0000313" key="3">
    <source>
        <dbReference type="Proteomes" id="UP000267430"/>
    </source>
</evidence>
<proteinExistence type="predicted"/>
<dbReference type="InterPro" id="IPR027393">
    <property type="entry name" value="Virus_scaffolding_prot_C"/>
</dbReference>
<gene>
    <name evidence="2" type="ORF">ELQ35_00850</name>
</gene>
<keyword evidence="3" id="KW-1185">Reference proteome</keyword>
<dbReference type="RefSeq" id="WP_126862964.1">
    <property type="nucleotide sequence ID" value="NZ_JAUSTX010000003.1"/>
</dbReference>
<organism evidence="2 3">
    <name type="scientific">Peribacillus cavernae</name>
    <dbReference type="NCBI Taxonomy" id="1674310"/>
    <lineage>
        <taxon>Bacteria</taxon>
        <taxon>Bacillati</taxon>
        <taxon>Bacillota</taxon>
        <taxon>Bacilli</taxon>
        <taxon>Bacillales</taxon>
        <taxon>Bacillaceae</taxon>
        <taxon>Peribacillus</taxon>
    </lineage>
</organism>
<dbReference type="Proteomes" id="UP000267430">
    <property type="component" value="Unassembled WGS sequence"/>
</dbReference>
<feature type="domain" description="IDEAL" evidence="1">
    <location>
        <begin position="25"/>
        <end position="61"/>
    </location>
</feature>
<sequence>MKKYLLNAPQQPYVKIIDSLFAEMVLDKAIREFRIEQIHKEIDQSLQNRNKDEFLQLTEELKQLSLN</sequence>
<dbReference type="Gene3D" id="4.10.810.10">
    <property type="entry name" value="Virus Scaffolding Protein, Chain A"/>
    <property type="match status" value="1"/>
</dbReference>
<name>A0A3S0UIX9_9BACI</name>
<evidence type="ECO:0000313" key="2">
    <source>
        <dbReference type="EMBL" id="RUQ32673.1"/>
    </source>
</evidence>
<protein>
    <submittedName>
        <fullName evidence="2">IDEAL domain-containing protein</fullName>
    </submittedName>
</protein>
<dbReference type="SMART" id="SM00914">
    <property type="entry name" value="IDEAL"/>
    <property type="match status" value="1"/>
</dbReference>
<dbReference type="AlphaFoldDB" id="A0A3S0UIX9"/>
<evidence type="ECO:0000259" key="1">
    <source>
        <dbReference type="SMART" id="SM00914"/>
    </source>
</evidence>
<comment type="caution">
    <text evidence="2">The sequence shown here is derived from an EMBL/GenBank/DDBJ whole genome shotgun (WGS) entry which is preliminary data.</text>
</comment>
<dbReference type="Pfam" id="PF08858">
    <property type="entry name" value="IDEAL"/>
    <property type="match status" value="1"/>
</dbReference>
<dbReference type="EMBL" id="RYZZ01000001">
    <property type="protein sequence ID" value="RUQ32673.1"/>
    <property type="molecule type" value="Genomic_DNA"/>
</dbReference>